<protein>
    <submittedName>
        <fullName evidence="1">Uncharacterized protein</fullName>
    </submittedName>
</protein>
<reference evidence="1" key="1">
    <citation type="submission" date="2019-05" db="EMBL/GenBank/DDBJ databases">
        <authorList>
            <consortium name="Pathogen Informatics"/>
        </authorList>
    </citation>
    <scope>NUCLEOTIDE SEQUENCE [LARGE SCALE GENOMIC DNA]</scope>
    <source>
        <strain evidence="1">NCTC12965</strain>
    </source>
</reference>
<dbReference type="AlphaFoldDB" id="A0A4V6KT67"/>
<gene>
    <name evidence="1" type="ORF">NCTC12965_04967</name>
</gene>
<accession>A0A4V6KT67</accession>
<name>A0A4V6KT67_SERFO</name>
<organism evidence="1">
    <name type="scientific">Serratia fonticola</name>
    <dbReference type="NCBI Taxonomy" id="47917"/>
    <lineage>
        <taxon>Bacteria</taxon>
        <taxon>Pseudomonadati</taxon>
        <taxon>Pseudomonadota</taxon>
        <taxon>Gammaproteobacteria</taxon>
        <taxon>Enterobacterales</taxon>
        <taxon>Yersiniaceae</taxon>
        <taxon>Serratia</taxon>
    </lineage>
</organism>
<proteinExistence type="predicted"/>
<evidence type="ECO:0000313" key="1">
    <source>
        <dbReference type="EMBL" id="VTR43498.1"/>
    </source>
</evidence>
<dbReference type="EMBL" id="CABEEZ010000108">
    <property type="protein sequence ID" value="VTR43498.1"/>
    <property type="molecule type" value="Genomic_DNA"/>
</dbReference>
<sequence length="87" mass="9548">MAGTTISSDRNISATLNQRFIGGKYSQRVAKPNKQHGYSEKPEKYLHIQISRSMISAARILRATPVNVGLTTPEAGITPVVARNRLL</sequence>